<keyword evidence="1" id="KW-0812">Transmembrane</keyword>
<dbReference type="STRING" id="757424.Hsero_4214"/>
<accession>D8IUF1</accession>
<dbReference type="EMBL" id="CP002039">
    <property type="protein sequence ID" value="ADJ65683.1"/>
    <property type="molecule type" value="Genomic_DNA"/>
</dbReference>
<feature type="transmembrane region" description="Helical" evidence="1">
    <location>
        <begin position="150"/>
        <end position="171"/>
    </location>
</feature>
<keyword evidence="1" id="KW-1133">Transmembrane helix</keyword>
<name>D8IUF1_HERSS</name>
<feature type="transmembrane region" description="Helical" evidence="1">
    <location>
        <begin position="49"/>
        <end position="72"/>
    </location>
</feature>
<evidence type="ECO:0000256" key="1">
    <source>
        <dbReference type="SAM" id="Phobius"/>
    </source>
</evidence>
<sequence length="325" mass="37104">MLCLAMLGLAYAFYSSLPIRDPSSALFSNDEGLYLSYGARGAIMAELRYGLFSLLVRIYFLIVSDPFWVAVLHKSLSLAAFLLFQPMLVRKHGYRPFVLLYLAFTFLNGHFLRDGMIFLFVLLAVAYADSGSLIRRYLAQFPLVLIRPQALLLFFPLRISVILVAYFFLFMRHLYATEHPGIDMALSEGNIHLIKTSTPLTLITLANINPLASLNFHLNNGSYLEACLTIFGSFSMFLVFSQMTLALHWPQYRHTYIPRLWMGVIGLLIMYASIEQTIDKRVFISLFSPFIIFVNPTLMRGRTFVWLIGVWVAMLIIRMLFGNTG</sequence>
<feature type="transmembrane region" description="Helical" evidence="1">
    <location>
        <begin position="117"/>
        <end position="138"/>
    </location>
</feature>
<dbReference type="HOGENOM" id="CLU_854622_0_0_4"/>
<dbReference type="AlphaFoldDB" id="D8IUF1"/>
<feature type="transmembrane region" description="Helical" evidence="1">
    <location>
        <begin position="93"/>
        <end position="111"/>
    </location>
</feature>
<protein>
    <submittedName>
        <fullName evidence="2">Uncharacterized protein</fullName>
    </submittedName>
</protein>
<reference evidence="2 3" key="1">
    <citation type="submission" date="2010-04" db="EMBL/GenBank/DDBJ databases">
        <title>The genome of Herbaspirillum seropedicae SmR1, an endophytic, nitrogen-fixing, plant-growth promoting beta-Proteobacteria.</title>
        <authorList>
            <person name="Pedrosa F.O."/>
            <person name="Monteiro R.A."/>
            <person name="Wassem R."/>
            <person name="Cruz L.M."/>
            <person name="Ayub R.A."/>
            <person name="Colauto N.B."/>
            <person name="Fernandez M.A."/>
            <person name="Fungaro M.H.P."/>
            <person name="Grisard E.C."/>
            <person name="Hungria M."/>
            <person name="Madeira H.M.F."/>
            <person name="Nodari R.O."/>
            <person name="Osaku C.A."/>
            <person name="Petzl-Erler M.L."/>
            <person name="Terenzi H."/>
            <person name="Vieira L.G.E."/>
            <person name="Almeida M.I.M."/>
            <person name="Alves L.R."/>
            <person name="Arantes O.M.N."/>
            <person name="Balsanelli E."/>
            <person name="Barcellos F.G."/>
            <person name="Baura V.A."/>
            <person name="Binde D.R."/>
            <person name="Campo R.J."/>
            <person name="Chubatsu L.S."/>
            <person name="Chueire L.M.O."/>
            <person name="Ciferri R.R."/>
            <person name="Correa L.C."/>
            <person name="da Conceicao Silva J.L."/>
            <person name="Dabul A.N.G."/>
            <person name="Dambros B.P."/>
            <person name="Faoro H."/>
            <person name="Favetti A."/>
            <person name="Friedermann G."/>
            <person name="Furlaneto M.C."/>
            <person name="Gasques L.S."/>
            <person name="Gimenes C.C.T."/>
            <person name="Gioppo N.M.R."/>
            <person name="Glienke-Blanco C."/>
            <person name="Godoy L.P."/>
            <person name="Guerra M.P."/>
            <person name="Karp S."/>
            <person name="Kava-Cordeiro V."/>
            <person name="Margarido V.P."/>
            <person name="Mathioni S.M."/>
            <person name="Menck-Soares M.A."/>
            <person name="Murace N.K."/>
            <person name="Nicolas M.F."/>
            <person name="Oliveira C.E.C."/>
            <person name="Pagnan N.A.B."/>
            <person name="Pamphile J.A."/>
            <person name="Patussi E.V."/>
            <person name="Pereira L.F.P."/>
            <person name="Pereira-Ferrari L."/>
            <person name="Pinto F.G.S."/>
            <person name="Precoma C."/>
            <person name="Prioli A.J."/>
            <person name="Prioli S.M.A.P."/>
            <person name="Raittz R.T."/>
            <person name="Ramos H.J.O."/>
            <person name="Ribeiro E.M.S.F."/>
            <person name="Rigo L.U."/>
            <person name="Rocha C.L.M.S.C."/>
            <person name="Rocha S.N."/>
            <person name="Santos K."/>
            <person name="Satori D."/>
            <person name="Silva A.G."/>
            <person name="Simao R.C.G."/>
            <person name="Soares M.A.M."/>
            <person name="Souza E.M."/>
            <person name="Steffens M.B.R."/>
            <person name="Steindel M."/>
            <person name="Tadra-Sfeir M.Z."/>
            <person name="Takahashi E.K."/>
            <person name="Torres R.A."/>
            <person name="Valle J.S."/>
            <person name="Vernal J.I."/>
            <person name="Vilas-Boas L.A."/>
            <person name="Watanabe M.A.E."/>
            <person name="Weiss V.A."/>
            <person name="Yates M.A."/>
            <person name="Souza E.M."/>
        </authorList>
    </citation>
    <scope>NUCLEOTIDE SEQUENCE [LARGE SCALE GENOMIC DNA]</scope>
    <source>
        <strain evidence="2 3">SmR1</strain>
    </source>
</reference>
<dbReference type="Proteomes" id="UP000000329">
    <property type="component" value="Chromosome"/>
</dbReference>
<keyword evidence="3" id="KW-1185">Reference proteome</keyword>
<evidence type="ECO:0000313" key="3">
    <source>
        <dbReference type="Proteomes" id="UP000000329"/>
    </source>
</evidence>
<keyword evidence="1" id="KW-0472">Membrane</keyword>
<feature type="transmembrane region" description="Helical" evidence="1">
    <location>
        <begin position="256"/>
        <end position="274"/>
    </location>
</feature>
<feature type="transmembrane region" description="Helical" evidence="1">
    <location>
        <begin position="304"/>
        <end position="321"/>
    </location>
</feature>
<feature type="transmembrane region" description="Helical" evidence="1">
    <location>
        <begin position="281"/>
        <end position="298"/>
    </location>
</feature>
<dbReference type="KEGG" id="hse:Hsero_4214"/>
<organism evidence="2 3">
    <name type="scientific">Herbaspirillum seropedicae (strain SmR1)</name>
    <dbReference type="NCBI Taxonomy" id="757424"/>
    <lineage>
        <taxon>Bacteria</taxon>
        <taxon>Pseudomonadati</taxon>
        <taxon>Pseudomonadota</taxon>
        <taxon>Betaproteobacteria</taxon>
        <taxon>Burkholderiales</taxon>
        <taxon>Oxalobacteraceae</taxon>
        <taxon>Herbaspirillum</taxon>
    </lineage>
</organism>
<evidence type="ECO:0000313" key="2">
    <source>
        <dbReference type="EMBL" id="ADJ65683.1"/>
    </source>
</evidence>
<proteinExistence type="predicted"/>
<feature type="transmembrane region" description="Helical" evidence="1">
    <location>
        <begin position="223"/>
        <end position="244"/>
    </location>
</feature>
<gene>
    <name evidence="2" type="ordered locus">Hsero_4214</name>
</gene>